<dbReference type="AlphaFoldDB" id="A0AA97ANV4"/>
<keyword evidence="2" id="KW-0472">Membrane</keyword>
<keyword evidence="2" id="KW-0812">Transmembrane</keyword>
<reference evidence="3" key="2">
    <citation type="submission" date="2023-07" db="EMBL/GenBank/DDBJ databases">
        <authorList>
            <person name="Bai X.-H."/>
            <person name="Wang H.-H."/>
            <person name="Wang J."/>
            <person name="Ma M.-Y."/>
            <person name="Hu H.-H."/>
            <person name="Song Z.-L."/>
            <person name="Ma H.-G."/>
            <person name="Fan Y."/>
            <person name="Du C.-Y."/>
            <person name="Xu J.-C."/>
        </authorList>
    </citation>
    <scope>NUCLEOTIDE SEQUENCE</scope>
    <source>
        <strain evidence="3">CZ1</strain>
    </source>
</reference>
<evidence type="ECO:0008006" key="4">
    <source>
        <dbReference type="Google" id="ProtNLM"/>
    </source>
</evidence>
<accession>A0AA97ANV4</accession>
<dbReference type="SUPFAM" id="SSF56112">
    <property type="entry name" value="Protein kinase-like (PK-like)"/>
    <property type="match status" value="1"/>
</dbReference>
<dbReference type="Gene3D" id="1.10.510.10">
    <property type="entry name" value="Transferase(Phosphotransferase) domain 1"/>
    <property type="match status" value="1"/>
</dbReference>
<feature type="region of interest" description="Disordered" evidence="1">
    <location>
        <begin position="1"/>
        <end position="24"/>
    </location>
</feature>
<sequence length="382" mass="43433">MSNDNLNHSRSAPVQSQTEQIENGSTSLEGKMLSGREGQYAIQHQLQTRPGVRTYTGKDLQTQTPVIIKEYYSFWWTISDIQQIELQLEQLEAIDFHSGGVQDFRLLVPQESIASSKDHRCYLVLKSPQYRPRSLRSYLETQDYLPPKVVHHFLSQVLQSLWFLHSLTLYLEDSDEVQKGIAHGNLNLDSILIAIDPAIQNTQISQFQVYLQDLQLWEAAIWHTTQPQSQPAFKIKKQKDLQDLGKIAAQLLLGELDLPEAWNPLNDPRWQDIPHDPLKQFIQQLIGSESSTFSGAKAARSWLLSIPVDVEASPTPFEADPLTERNSVPELEEEIEESDAPPTYFKVAFAIVFSALILNIGVLWMRGEPFKAPTFNQVGTTR</sequence>
<dbReference type="InterPro" id="IPR011009">
    <property type="entry name" value="Kinase-like_dom_sf"/>
</dbReference>
<name>A0AA97ANV4_LEPBY</name>
<evidence type="ECO:0000256" key="2">
    <source>
        <dbReference type="SAM" id="Phobius"/>
    </source>
</evidence>
<proteinExistence type="predicted"/>
<gene>
    <name evidence="3" type="ORF">Q2T42_30630</name>
</gene>
<feature type="transmembrane region" description="Helical" evidence="2">
    <location>
        <begin position="344"/>
        <end position="365"/>
    </location>
</feature>
<dbReference type="RefSeq" id="WP_316427418.1">
    <property type="nucleotide sequence ID" value="NZ_CP130144.1"/>
</dbReference>
<protein>
    <recommendedName>
        <fullName evidence="4">Serine/threonine kinase</fullName>
    </recommendedName>
</protein>
<evidence type="ECO:0000256" key="1">
    <source>
        <dbReference type="SAM" id="MobiDB-lite"/>
    </source>
</evidence>
<organism evidence="3">
    <name type="scientific">Leptolyngbya boryana CZ1</name>
    <dbReference type="NCBI Taxonomy" id="3060204"/>
    <lineage>
        <taxon>Bacteria</taxon>
        <taxon>Bacillati</taxon>
        <taxon>Cyanobacteriota</taxon>
        <taxon>Cyanophyceae</taxon>
        <taxon>Leptolyngbyales</taxon>
        <taxon>Leptolyngbyaceae</taxon>
        <taxon>Leptolyngbya group</taxon>
        <taxon>Leptolyngbya</taxon>
    </lineage>
</organism>
<evidence type="ECO:0000313" key="3">
    <source>
        <dbReference type="EMBL" id="WNZ46148.1"/>
    </source>
</evidence>
<dbReference type="EMBL" id="CP130144">
    <property type="protein sequence ID" value="WNZ46148.1"/>
    <property type="molecule type" value="Genomic_DNA"/>
</dbReference>
<reference evidence="3" key="1">
    <citation type="journal article" date="2023" name="Plants (Basel)">
        <title>Genomic Analysis of Leptolyngbya boryana CZ1 Reveals Efficient Carbon Fixation Modules.</title>
        <authorList>
            <person name="Bai X."/>
            <person name="Wang H."/>
            <person name="Cheng W."/>
            <person name="Wang J."/>
            <person name="Ma M."/>
            <person name="Hu H."/>
            <person name="Song Z."/>
            <person name="Ma H."/>
            <person name="Fan Y."/>
            <person name="Du C."/>
            <person name="Xu J."/>
        </authorList>
    </citation>
    <scope>NUCLEOTIDE SEQUENCE</scope>
    <source>
        <strain evidence="3">CZ1</strain>
    </source>
</reference>
<keyword evidence="2" id="KW-1133">Transmembrane helix</keyword>